<protein>
    <submittedName>
        <fullName evidence="1">Uncharacterized protein</fullName>
    </submittedName>
</protein>
<evidence type="ECO:0000313" key="1">
    <source>
        <dbReference type="EMBL" id="KUG27580.1"/>
    </source>
</evidence>
<organism evidence="1">
    <name type="scientific">hydrocarbon metagenome</name>
    <dbReference type="NCBI Taxonomy" id="938273"/>
    <lineage>
        <taxon>unclassified sequences</taxon>
        <taxon>metagenomes</taxon>
        <taxon>ecological metagenomes</taxon>
    </lineage>
</organism>
<gene>
    <name evidence="1" type="ORF">ASZ90_002565</name>
</gene>
<accession>A0A0W8G3H4</accession>
<proteinExistence type="predicted"/>
<sequence length="37" mass="4367">MHLKKIQEQYCCRKCDEDSHGKDSKSDIETLCGEYNM</sequence>
<reference evidence="1" key="1">
    <citation type="journal article" date="2015" name="Proc. Natl. Acad. Sci. U.S.A.">
        <title>Networks of energetic and metabolic interactions define dynamics in microbial communities.</title>
        <authorList>
            <person name="Embree M."/>
            <person name="Liu J.K."/>
            <person name="Al-Bassam M.M."/>
            <person name="Zengler K."/>
        </authorList>
    </citation>
    <scope>NUCLEOTIDE SEQUENCE</scope>
</reference>
<dbReference type="AlphaFoldDB" id="A0A0W8G3H4"/>
<name>A0A0W8G3H4_9ZZZZ</name>
<comment type="caution">
    <text evidence="1">The sequence shown here is derived from an EMBL/GenBank/DDBJ whole genome shotgun (WGS) entry which is preliminary data.</text>
</comment>
<dbReference type="EMBL" id="LNQE01000314">
    <property type="protein sequence ID" value="KUG27580.1"/>
    <property type="molecule type" value="Genomic_DNA"/>
</dbReference>